<evidence type="ECO:0000256" key="3">
    <source>
        <dbReference type="ARBA" id="ARBA00022989"/>
    </source>
</evidence>
<feature type="region of interest" description="Disordered" evidence="5">
    <location>
        <begin position="186"/>
        <end position="234"/>
    </location>
</feature>
<evidence type="ECO:0000256" key="4">
    <source>
        <dbReference type="ARBA" id="ARBA00023136"/>
    </source>
</evidence>
<dbReference type="RefSeq" id="WP_163677847.1">
    <property type="nucleotide sequence ID" value="NZ_JAAIYP010000035.1"/>
</dbReference>
<protein>
    <submittedName>
        <fullName evidence="7">CvpA family protein</fullName>
    </submittedName>
</protein>
<organism evidence="7 8">
    <name type="scientific">Magnetospirillum aberrantis SpK</name>
    <dbReference type="NCBI Taxonomy" id="908842"/>
    <lineage>
        <taxon>Bacteria</taxon>
        <taxon>Pseudomonadati</taxon>
        <taxon>Pseudomonadota</taxon>
        <taxon>Alphaproteobacteria</taxon>
        <taxon>Rhodospirillales</taxon>
        <taxon>Rhodospirillaceae</taxon>
        <taxon>Magnetospirillum</taxon>
    </lineage>
</organism>
<keyword evidence="3 6" id="KW-1133">Transmembrane helix</keyword>
<proteinExistence type="predicted"/>
<reference evidence="7 8" key="1">
    <citation type="submission" date="2020-02" db="EMBL/GenBank/DDBJ databases">
        <authorList>
            <person name="Dziuba M."/>
            <person name="Kuznetsov B."/>
            <person name="Mardanov A."/>
            <person name="Ravin N."/>
            <person name="Grouzdev D."/>
        </authorList>
    </citation>
    <scope>NUCLEOTIDE SEQUENCE [LARGE SCALE GENOMIC DNA]</scope>
    <source>
        <strain evidence="7 8">SpK</strain>
    </source>
</reference>
<dbReference type="GO" id="GO:0016020">
    <property type="term" value="C:membrane"/>
    <property type="evidence" value="ECO:0007669"/>
    <property type="project" value="UniProtKB-SubCell"/>
</dbReference>
<evidence type="ECO:0000256" key="2">
    <source>
        <dbReference type="ARBA" id="ARBA00022692"/>
    </source>
</evidence>
<name>A0A7C9QU27_9PROT</name>
<evidence type="ECO:0000256" key="6">
    <source>
        <dbReference type="SAM" id="Phobius"/>
    </source>
</evidence>
<accession>A0A7C9QU27</accession>
<evidence type="ECO:0000313" key="7">
    <source>
        <dbReference type="EMBL" id="NFV80161.1"/>
    </source>
</evidence>
<dbReference type="PANTHER" id="PTHR36926">
    <property type="entry name" value="COLICIN V PRODUCTION PROTEIN"/>
    <property type="match status" value="1"/>
</dbReference>
<feature type="transmembrane region" description="Helical" evidence="6">
    <location>
        <begin position="6"/>
        <end position="24"/>
    </location>
</feature>
<dbReference type="EMBL" id="JAAIYP010000035">
    <property type="protein sequence ID" value="NFV80161.1"/>
    <property type="molecule type" value="Genomic_DNA"/>
</dbReference>
<feature type="compositionally biased region" description="Basic and acidic residues" evidence="5">
    <location>
        <begin position="216"/>
        <end position="226"/>
    </location>
</feature>
<keyword evidence="2 6" id="KW-0812">Transmembrane</keyword>
<evidence type="ECO:0000313" key="8">
    <source>
        <dbReference type="Proteomes" id="UP000480684"/>
    </source>
</evidence>
<comment type="subcellular location">
    <subcellularLocation>
        <location evidence="1">Membrane</location>
        <topology evidence="1">Multi-pass membrane protein</topology>
    </subcellularLocation>
</comment>
<evidence type="ECO:0000256" key="1">
    <source>
        <dbReference type="ARBA" id="ARBA00004141"/>
    </source>
</evidence>
<dbReference type="PANTHER" id="PTHR36926:SF1">
    <property type="entry name" value="COLICIN V PRODUCTION PROTEIN"/>
    <property type="match status" value="1"/>
</dbReference>
<evidence type="ECO:0000256" key="5">
    <source>
        <dbReference type="SAM" id="MobiDB-lite"/>
    </source>
</evidence>
<feature type="transmembrane region" description="Helical" evidence="6">
    <location>
        <begin position="31"/>
        <end position="51"/>
    </location>
</feature>
<keyword evidence="4 6" id="KW-0472">Membrane</keyword>
<dbReference type="Pfam" id="PF02674">
    <property type="entry name" value="Colicin_V"/>
    <property type="match status" value="1"/>
</dbReference>
<feature type="transmembrane region" description="Helical" evidence="6">
    <location>
        <begin position="63"/>
        <end position="84"/>
    </location>
</feature>
<dbReference type="Proteomes" id="UP000480684">
    <property type="component" value="Unassembled WGS sequence"/>
</dbReference>
<feature type="transmembrane region" description="Helical" evidence="6">
    <location>
        <begin position="104"/>
        <end position="128"/>
    </location>
</feature>
<dbReference type="AlphaFoldDB" id="A0A7C9QU27"/>
<dbReference type="GO" id="GO:0009403">
    <property type="term" value="P:toxin biosynthetic process"/>
    <property type="evidence" value="ECO:0007669"/>
    <property type="project" value="InterPro"/>
</dbReference>
<dbReference type="InterPro" id="IPR052719">
    <property type="entry name" value="CvpA-like"/>
</dbReference>
<comment type="caution">
    <text evidence="7">The sequence shown here is derived from an EMBL/GenBank/DDBJ whole genome shotgun (WGS) entry which is preliminary data.</text>
</comment>
<keyword evidence="8" id="KW-1185">Reference proteome</keyword>
<dbReference type="InterPro" id="IPR003825">
    <property type="entry name" value="Colicin-V_CvpA"/>
</dbReference>
<feature type="compositionally biased region" description="Low complexity" evidence="5">
    <location>
        <begin position="196"/>
        <end position="206"/>
    </location>
</feature>
<gene>
    <name evidence="7" type="ORF">G4223_08565</name>
</gene>
<sequence length="234" mass="24972">MGNFTAVDIIVAVVMLGLAAFSFFRGFVHQVLAIGAWIGAIAATFYGFPLVRPFFRSHIDSALGADLATGIVLFLVSLLALSILTKAVSDRVRRSALNSVDSSLGFVFGLCLGAGLLSLAFLLLTMVAGTDLPDWLANAKTRPWLERGAGMIRGVAPENFGSAEHKTNEITGQARDLMEAEQQFRQIVSPAPAPAPAEDAPAQAKPGEPPAKKPAKGYDKESRGQMDRLFQTNQ</sequence>